<organism evidence="1 2">
    <name type="scientific">Microvirga subterranea</name>
    <dbReference type="NCBI Taxonomy" id="186651"/>
    <lineage>
        <taxon>Bacteria</taxon>
        <taxon>Pseudomonadati</taxon>
        <taxon>Pseudomonadota</taxon>
        <taxon>Alphaproteobacteria</taxon>
        <taxon>Hyphomicrobiales</taxon>
        <taxon>Methylobacteriaceae</taxon>
        <taxon>Microvirga</taxon>
    </lineage>
</organism>
<evidence type="ECO:0000313" key="2">
    <source>
        <dbReference type="Proteomes" id="UP000254925"/>
    </source>
</evidence>
<dbReference type="PANTHER" id="PTHR36849">
    <property type="entry name" value="CYTOPLASMIC PROTEIN-RELATED"/>
    <property type="match status" value="1"/>
</dbReference>
<dbReference type="RefSeq" id="WP_114773196.1">
    <property type="nucleotide sequence ID" value="NZ_QQBB01000018.1"/>
</dbReference>
<comment type="caution">
    <text evidence="1">The sequence shown here is derived from an EMBL/GenBank/DDBJ whole genome shotgun (WGS) entry which is preliminary data.</text>
</comment>
<dbReference type="Proteomes" id="UP000254925">
    <property type="component" value="Unassembled WGS sequence"/>
</dbReference>
<dbReference type="EMBL" id="QQBB01000018">
    <property type="protein sequence ID" value="RDI51387.1"/>
    <property type="molecule type" value="Genomic_DNA"/>
</dbReference>
<proteinExistence type="predicted"/>
<dbReference type="Pfam" id="PF22752">
    <property type="entry name" value="DUF488-N3i"/>
    <property type="match status" value="1"/>
</dbReference>
<reference evidence="1 2" key="1">
    <citation type="submission" date="2018-07" db="EMBL/GenBank/DDBJ databases">
        <title>Genomic Encyclopedia of Type Strains, Phase IV (KMG-IV): sequencing the most valuable type-strain genomes for metagenomic binning, comparative biology and taxonomic classification.</title>
        <authorList>
            <person name="Goeker M."/>
        </authorList>
    </citation>
    <scope>NUCLEOTIDE SEQUENCE [LARGE SCALE GENOMIC DNA]</scope>
    <source>
        <strain evidence="1 2">DSM 14364</strain>
    </source>
</reference>
<name>A0A370HA92_9HYPH</name>
<protein>
    <submittedName>
        <fullName evidence="1">Uncharacterized protein YeaO (DUF488 family)</fullName>
    </submittedName>
</protein>
<gene>
    <name evidence="1" type="ORF">DES45_11843</name>
</gene>
<accession>A0A370HA92</accession>
<keyword evidence="2" id="KW-1185">Reference proteome</keyword>
<sequence>MSTKVPNGNVRLKRAYEPPAADDGIRILVDRLWPRAISKEALALDDWMKDIAPSTELRRWFGHAPDRWHEFCRRYAAEIHDHQDLVEELRARARKGRITLVFSAHDEVHNDAVVLRNVILHDGTNRKAAKEQKK</sequence>
<dbReference type="PANTHER" id="PTHR36849:SF1">
    <property type="entry name" value="CYTOPLASMIC PROTEIN"/>
    <property type="match status" value="1"/>
</dbReference>
<evidence type="ECO:0000313" key="1">
    <source>
        <dbReference type="EMBL" id="RDI51387.1"/>
    </source>
</evidence>
<dbReference type="AlphaFoldDB" id="A0A370HA92"/>
<dbReference type="OrthoDB" id="9790745at2"/>
<dbReference type="InterPro" id="IPR052552">
    <property type="entry name" value="YeaO-like"/>
</dbReference>